<sequence length="126" mass="14147">MSTFAASATLISADQSTIEIDSIGTPEPKIKATKSETIETDDPHVELTRMLLVQANTHTGLEDGGRYTVKRYRSTKQITEDGWQYNTIELQPLNSNCQPIQITEYNADDVRIIGEFVCWVASHDDR</sequence>
<gene>
    <name evidence="1" type="ORF">Q31b_47480</name>
</gene>
<dbReference type="EMBL" id="SJPY01000008">
    <property type="protein sequence ID" value="TWU36467.1"/>
    <property type="molecule type" value="Genomic_DNA"/>
</dbReference>
<keyword evidence="2" id="KW-1185">Reference proteome</keyword>
<name>A0A5C6DKX5_9BACT</name>
<evidence type="ECO:0000313" key="1">
    <source>
        <dbReference type="EMBL" id="TWU36467.1"/>
    </source>
</evidence>
<dbReference type="Proteomes" id="UP000315471">
    <property type="component" value="Unassembled WGS sequence"/>
</dbReference>
<dbReference type="AlphaFoldDB" id="A0A5C6DKX5"/>
<evidence type="ECO:0000313" key="2">
    <source>
        <dbReference type="Proteomes" id="UP000315471"/>
    </source>
</evidence>
<comment type="caution">
    <text evidence="1">The sequence shown here is derived from an EMBL/GenBank/DDBJ whole genome shotgun (WGS) entry which is preliminary data.</text>
</comment>
<protein>
    <submittedName>
        <fullName evidence="1">Uncharacterized protein</fullName>
    </submittedName>
</protein>
<organism evidence="1 2">
    <name type="scientific">Novipirellula aureliae</name>
    <dbReference type="NCBI Taxonomy" id="2527966"/>
    <lineage>
        <taxon>Bacteria</taxon>
        <taxon>Pseudomonadati</taxon>
        <taxon>Planctomycetota</taxon>
        <taxon>Planctomycetia</taxon>
        <taxon>Pirellulales</taxon>
        <taxon>Pirellulaceae</taxon>
        <taxon>Novipirellula</taxon>
    </lineage>
</organism>
<dbReference type="OrthoDB" id="9784774at2"/>
<dbReference type="Gene3D" id="2.10.109.10">
    <property type="entry name" value="Umud Fragment, subunit A"/>
    <property type="match status" value="1"/>
</dbReference>
<accession>A0A5C6DKX5</accession>
<proteinExistence type="predicted"/>
<dbReference type="RefSeq" id="WP_146601909.1">
    <property type="nucleotide sequence ID" value="NZ_SJPY01000008.1"/>
</dbReference>
<reference evidence="1 2" key="1">
    <citation type="submission" date="2019-02" db="EMBL/GenBank/DDBJ databases">
        <title>Deep-cultivation of Planctomycetes and their phenomic and genomic characterization uncovers novel biology.</title>
        <authorList>
            <person name="Wiegand S."/>
            <person name="Jogler M."/>
            <person name="Boedeker C."/>
            <person name="Pinto D."/>
            <person name="Vollmers J."/>
            <person name="Rivas-Marin E."/>
            <person name="Kohn T."/>
            <person name="Peeters S.H."/>
            <person name="Heuer A."/>
            <person name="Rast P."/>
            <person name="Oberbeckmann S."/>
            <person name="Bunk B."/>
            <person name="Jeske O."/>
            <person name="Meyerdierks A."/>
            <person name="Storesund J.E."/>
            <person name="Kallscheuer N."/>
            <person name="Luecker S."/>
            <person name="Lage O.M."/>
            <person name="Pohl T."/>
            <person name="Merkel B.J."/>
            <person name="Hornburger P."/>
            <person name="Mueller R.-W."/>
            <person name="Bruemmer F."/>
            <person name="Labrenz M."/>
            <person name="Spormann A.M."/>
            <person name="Op Den Camp H."/>
            <person name="Overmann J."/>
            <person name="Amann R."/>
            <person name="Jetten M.S.M."/>
            <person name="Mascher T."/>
            <person name="Medema M.H."/>
            <person name="Devos D.P."/>
            <person name="Kaster A.-K."/>
            <person name="Ovreas L."/>
            <person name="Rohde M."/>
            <person name="Galperin M.Y."/>
            <person name="Jogler C."/>
        </authorList>
    </citation>
    <scope>NUCLEOTIDE SEQUENCE [LARGE SCALE GENOMIC DNA]</scope>
    <source>
        <strain evidence="1 2">Q31b</strain>
    </source>
</reference>